<evidence type="ECO:0000313" key="2">
    <source>
        <dbReference type="EMBL" id="GAA0156391.1"/>
    </source>
</evidence>
<dbReference type="AlphaFoldDB" id="A0AAV3PZD8"/>
<reference evidence="2 3" key="1">
    <citation type="submission" date="2024-01" db="EMBL/GenBank/DDBJ databases">
        <title>The complete chloroplast genome sequence of Lithospermum erythrorhizon: insights into the phylogenetic relationship among Boraginaceae species and the maternal lineages of purple gromwells.</title>
        <authorList>
            <person name="Okada T."/>
            <person name="Watanabe K."/>
        </authorList>
    </citation>
    <scope>NUCLEOTIDE SEQUENCE [LARGE SCALE GENOMIC DNA]</scope>
</reference>
<sequence>MSYSSSSSKSFGDTDSKKHNIKAQSSKEAHKMSSSSSKSLGNANSKKQNTKTQSSKESTKSKLTLLSGPAPSAARGGKKQVNSI</sequence>
<evidence type="ECO:0000256" key="1">
    <source>
        <dbReference type="SAM" id="MobiDB-lite"/>
    </source>
</evidence>
<evidence type="ECO:0000313" key="3">
    <source>
        <dbReference type="Proteomes" id="UP001454036"/>
    </source>
</evidence>
<gene>
    <name evidence="2" type="ORF">LIER_38262</name>
</gene>
<organism evidence="2 3">
    <name type="scientific">Lithospermum erythrorhizon</name>
    <name type="common">Purple gromwell</name>
    <name type="synonym">Lithospermum officinale var. erythrorhizon</name>
    <dbReference type="NCBI Taxonomy" id="34254"/>
    <lineage>
        <taxon>Eukaryota</taxon>
        <taxon>Viridiplantae</taxon>
        <taxon>Streptophyta</taxon>
        <taxon>Embryophyta</taxon>
        <taxon>Tracheophyta</taxon>
        <taxon>Spermatophyta</taxon>
        <taxon>Magnoliopsida</taxon>
        <taxon>eudicotyledons</taxon>
        <taxon>Gunneridae</taxon>
        <taxon>Pentapetalae</taxon>
        <taxon>asterids</taxon>
        <taxon>lamiids</taxon>
        <taxon>Boraginales</taxon>
        <taxon>Boraginaceae</taxon>
        <taxon>Boraginoideae</taxon>
        <taxon>Lithospermeae</taxon>
        <taxon>Lithospermum</taxon>
    </lineage>
</organism>
<keyword evidence="3" id="KW-1185">Reference proteome</keyword>
<accession>A0AAV3PZD8</accession>
<proteinExistence type="predicted"/>
<protein>
    <submittedName>
        <fullName evidence="2">Uncharacterized protein</fullName>
    </submittedName>
</protein>
<dbReference type="EMBL" id="BAABME010019194">
    <property type="protein sequence ID" value="GAA0156391.1"/>
    <property type="molecule type" value="Genomic_DNA"/>
</dbReference>
<feature type="compositionally biased region" description="Low complexity" evidence="1">
    <location>
        <begin position="32"/>
        <end position="67"/>
    </location>
</feature>
<name>A0AAV3PZD8_LITER</name>
<feature type="compositionally biased region" description="Low complexity" evidence="1">
    <location>
        <begin position="1"/>
        <end position="10"/>
    </location>
</feature>
<dbReference type="Proteomes" id="UP001454036">
    <property type="component" value="Unassembled WGS sequence"/>
</dbReference>
<comment type="caution">
    <text evidence="2">The sequence shown here is derived from an EMBL/GenBank/DDBJ whole genome shotgun (WGS) entry which is preliminary data.</text>
</comment>
<feature type="region of interest" description="Disordered" evidence="1">
    <location>
        <begin position="1"/>
        <end position="84"/>
    </location>
</feature>